<name>A0A9P0MAA2_ACAOB</name>
<evidence type="ECO:0000313" key="1">
    <source>
        <dbReference type="EMBL" id="CAH2012204.1"/>
    </source>
</evidence>
<dbReference type="Proteomes" id="UP001152888">
    <property type="component" value="Unassembled WGS sequence"/>
</dbReference>
<organism evidence="1 2">
    <name type="scientific">Acanthoscelides obtectus</name>
    <name type="common">Bean weevil</name>
    <name type="synonym">Bruchus obtectus</name>
    <dbReference type="NCBI Taxonomy" id="200917"/>
    <lineage>
        <taxon>Eukaryota</taxon>
        <taxon>Metazoa</taxon>
        <taxon>Ecdysozoa</taxon>
        <taxon>Arthropoda</taxon>
        <taxon>Hexapoda</taxon>
        <taxon>Insecta</taxon>
        <taxon>Pterygota</taxon>
        <taxon>Neoptera</taxon>
        <taxon>Endopterygota</taxon>
        <taxon>Coleoptera</taxon>
        <taxon>Polyphaga</taxon>
        <taxon>Cucujiformia</taxon>
        <taxon>Chrysomeloidea</taxon>
        <taxon>Chrysomelidae</taxon>
        <taxon>Bruchinae</taxon>
        <taxon>Bruchini</taxon>
        <taxon>Acanthoscelides</taxon>
    </lineage>
</organism>
<comment type="caution">
    <text evidence="1">The sequence shown here is derived from an EMBL/GenBank/DDBJ whole genome shotgun (WGS) entry which is preliminary data.</text>
</comment>
<evidence type="ECO:0000313" key="2">
    <source>
        <dbReference type="Proteomes" id="UP001152888"/>
    </source>
</evidence>
<dbReference type="OrthoDB" id="8047656at2759"/>
<sequence>MSVLKYRMTDIYQPSDLVMRVSETSIYYNFSHSKSSFSCVNATCISSKISWQTGTRLTTLSVVWFRIFLSTGQCEIINIQFINDQDVPMK</sequence>
<dbReference type="AlphaFoldDB" id="A0A9P0MAA2"/>
<dbReference type="EMBL" id="CAKOFQ010008152">
    <property type="protein sequence ID" value="CAH2012204.1"/>
    <property type="molecule type" value="Genomic_DNA"/>
</dbReference>
<gene>
    <name evidence="1" type="ORF">ACAOBT_LOCUS32691</name>
</gene>
<keyword evidence="2" id="KW-1185">Reference proteome</keyword>
<protein>
    <submittedName>
        <fullName evidence="1">Uncharacterized protein</fullName>
    </submittedName>
</protein>
<accession>A0A9P0MAA2</accession>
<reference evidence="1" key="1">
    <citation type="submission" date="2022-03" db="EMBL/GenBank/DDBJ databases">
        <authorList>
            <person name="Sayadi A."/>
        </authorList>
    </citation>
    <scope>NUCLEOTIDE SEQUENCE</scope>
</reference>
<proteinExistence type="predicted"/>